<dbReference type="PANTHER" id="PTHR11705:SF119">
    <property type="entry name" value="OS02G0119300 PROTEIN"/>
    <property type="match status" value="1"/>
</dbReference>
<dbReference type="SUPFAM" id="SSF53187">
    <property type="entry name" value="Zn-dependent exopeptidases"/>
    <property type="match status" value="1"/>
</dbReference>
<evidence type="ECO:0000256" key="1">
    <source>
        <dbReference type="ARBA" id="ARBA00001947"/>
    </source>
</evidence>
<feature type="compositionally biased region" description="Polar residues" evidence="4">
    <location>
        <begin position="329"/>
        <end position="340"/>
    </location>
</feature>
<dbReference type="Proteomes" id="UP000291562">
    <property type="component" value="Chromosome"/>
</dbReference>
<feature type="active site" description="Proton donor/acceptor" evidence="3">
    <location>
        <position position="456"/>
    </location>
</feature>
<organism evidence="6 7">
    <name type="scientific">Pseudolysobacter antarcticus</name>
    <dbReference type="NCBI Taxonomy" id="2511995"/>
    <lineage>
        <taxon>Bacteria</taxon>
        <taxon>Pseudomonadati</taxon>
        <taxon>Pseudomonadota</taxon>
        <taxon>Gammaproteobacteria</taxon>
        <taxon>Lysobacterales</taxon>
        <taxon>Rhodanobacteraceae</taxon>
        <taxon>Pseudolysobacter</taxon>
    </lineage>
</organism>
<proteinExistence type="inferred from homology"/>
<evidence type="ECO:0000313" key="7">
    <source>
        <dbReference type="Proteomes" id="UP000291562"/>
    </source>
</evidence>
<dbReference type="SMART" id="SM00631">
    <property type="entry name" value="Zn_pept"/>
    <property type="match status" value="1"/>
</dbReference>
<evidence type="ECO:0000256" key="3">
    <source>
        <dbReference type="PROSITE-ProRule" id="PRU01379"/>
    </source>
</evidence>
<dbReference type="Gene3D" id="3.40.630.10">
    <property type="entry name" value="Zn peptidases"/>
    <property type="match status" value="1"/>
</dbReference>
<dbReference type="EMBL" id="CP035704">
    <property type="protein sequence ID" value="QBB70180.1"/>
    <property type="molecule type" value="Genomic_DNA"/>
</dbReference>
<dbReference type="PROSITE" id="PS52035">
    <property type="entry name" value="PEPTIDASE_M14"/>
    <property type="match status" value="1"/>
</dbReference>
<evidence type="ECO:0000313" key="6">
    <source>
        <dbReference type="EMBL" id="QBB70180.1"/>
    </source>
</evidence>
<gene>
    <name evidence="6" type="ORF">ELE36_07280</name>
</gene>
<dbReference type="OrthoDB" id="9811296at2"/>
<dbReference type="GO" id="GO:0006508">
    <property type="term" value="P:proteolysis"/>
    <property type="evidence" value="ECO:0007669"/>
    <property type="project" value="InterPro"/>
</dbReference>
<accession>A0A411HIF7</accession>
<comment type="cofactor">
    <cofactor evidence="1">
        <name>Zn(2+)</name>
        <dbReference type="ChEBI" id="CHEBI:29105"/>
    </cofactor>
</comment>
<dbReference type="AlphaFoldDB" id="A0A411HIF7"/>
<protein>
    <recommendedName>
        <fullName evidence="5">Peptidase M14 domain-containing protein</fullName>
    </recommendedName>
</protein>
<dbReference type="PANTHER" id="PTHR11705">
    <property type="entry name" value="PROTEASE FAMILY M14 CARBOXYPEPTIDASE A,B"/>
    <property type="match status" value="1"/>
</dbReference>
<dbReference type="GO" id="GO:0005615">
    <property type="term" value="C:extracellular space"/>
    <property type="evidence" value="ECO:0007669"/>
    <property type="project" value="TreeGrafter"/>
</dbReference>
<evidence type="ECO:0000256" key="4">
    <source>
        <dbReference type="SAM" id="MobiDB-lite"/>
    </source>
</evidence>
<comment type="similarity">
    <text evidence="2 3">Belongs to the peptidase M14 family.</text>
</comment>
<dbReference type="KEGG" id="xbc:ELE36_07280"/>
<keyword evidence="7" id="KW-1185">Reference proteome</keyword>
<feature type="domain" description="Peptidase M14" evidence="5">
    <location>
        <begin position="168"/>
        <end position="488"/>
    </location>
</feature>
<reference evidence="6 7" key="1">
    <citation type="submission" date="2019-01" db="EMBL/GenBank/DDBJ databases">
        <title>Pseudolysobacter antarctica gen. nov., sp. nov., isolated from Fildes Peninsula, Antarctica.</title>
        <authorList>
            <person name="Wei Z."/>
            <person name="Peng F."/>
        </authorList>
    </citation>
    <scope>NUCLEOTIDE SEQUENCE [LARGE SCALE GENOMIC DNA]</scope>
    <source>
        <strain evidence="6 7">AQ6-296</strain>
    </source>
</reference>
<feature type="region of interest" description="Disordered" evidence="4">
    <location>
        <begin position="329"/>
        <end position="352"/>
    </location>
</feature>
<dbReference type="GO" id="GO:0004181">
    <property type="term" value="F:metallocarboxypeptidase activity"/>
    <property type="evidence" value="ECO:0007669"/>
    <property type="project" value="InterPro"/>
</dbReference>
<sequence>MRRKHHKTDSKTVSESTVCTAQTYAVLSPVFTEFANSMALYILRHRRASIRGKSMSFRSIGVLAALFCAHSLNVSAAADTHIDESRIWIAQAHYQDVQAVREIAPYFTHMRVDRAQQTVTVETDALGIRHMREAGMQVEINLAATARMNVRDRALTTGNPDSIPNYACYQTVAETQASQDAFVASYPTLASVIDIGPSWARSQNSANGFRLRVLKITNQATDSATAKPKFFYMSGLHAREYAPVGVNLGLAHWLLDNYGIDADATWLVDHNEFHLLMQANPDGRIIAETGKYQRKNTDNISGICTGTQTSSHQLGVDLNRNFPFHWNTTAGQGSSGTKCNETFRGPTASSEPETQNIVTYLATIFPVHPPVVAGQAAPDDYAGMFLDMHSNAELVLWPWGDTPTHSPNDAAYVAFGRRMAYFNNYSPEQSDSLYPTDGASDDNAYGTFGVPAFTIELDGTGFFEDCTSFQNTTLPANLAALRYAARTLHAPYKLPQGPDALNVKVSASRVVIGSPITLSASIDDTRYNQSNGTQTIYAITAATATVDALPWEAAALPIAMNAVDGAFDSSSEAVNAVLDTSLLTPGKHLIYMQGSNSSGASGPPAATFLQVVAFDDNIFYDGFQ</sequence>
<dbReference type="GO" id="GO:0008270">
    <property type="term" value="F:zinc ion binding"/>
    <property type="evidence" value="ECO:0007669"/>
    <property type="project" value="InterPro"/>
</dbReference>
<name>A0A411HIF7_9GAMM</name>
<evidence type="ECO:0000259" key="5">
    <source>
        <dbReference type="PROSITE" id="PS52035"/>
    </source>
</evidence>
<evidence type="ECO:0000256" key="2">
    <source>
        <dbReference type="ARBA" id="ARBA00005988"/>
    </source>
</evidence>
<dbReference type="PRINTS" id="PR00765">
    <property type="entry name" value="CRBOXYPTASEA"/>
</dbReference>
<dbReference type="Pfam" id="PF00246">
    <property type="entry name" value="Peptidase_M14"/>
    <property type="match status" value="1"/>
</dbReference>
<dbReference type="InterPro" id="IPR000834">
    <property type="entry name" value="Peptidase_M14"/>
</dbReference>